<dbReference type="NCBIfam" id="TIGR00456">
    <property type="entry name" value="argS"/>
    <property type="match status" value="1"/>
</dbReference>
<protein>
    <recommendedName>
        <fullName evidence="9">Arginine--tRNA ligase</fullName>
        <ecNumber evidence="9">6.1.1.19</ecNumber>
    </recommendedName>
    <alternativeName>
        <fullName evidence="9">Arginyl-tRNA synthetase</fullName>
        <shortName evidence="9">ArgRS</shortName>
    </alternativeName>
</protein>
<dbReference type="EC" id="6.1.1.19" evidence="9"/>
<evidence type="ECO:0000256" key="3">
    <source>
        <dbReference type="ARBA" id="ARBA00022598"/>
    </source>
</evidence>
<dbReference type="Gene3D" id="3.30.1360.70">
    <property type="entry name" value="Arginyl tRNA synthetase N-terminal domain"/>
    <property type="match status" value="1"/>
</dbReference>
<dbReference type="SMART" id="SM01016">
    <property type="entry name" value="Arg_tRNA_synt_N"/>
    <property type="match status" value="1"/>
</dbReference>
<reference evidence="13 14" key="1">
    <citation type="submission" date="2022-03" db="EMBL/GenBank/DDBJ databases">
        <title>Metagenome-assembled genomes from swine fecal metagenomes.</title>
        <authorList>
            <person name="Holman D.B."/>
            <person name="Kommadath A."/>
        </authorList>
    </citation>
    <scope>NUCLEOTIDE SEQUENCE [LARGE SCALE GENOMIC DNA]</scope>
    <source>
        <strain evidence="13">SUG147</strain>
    </source>
</reference>
<dbReference type="InterPro" id="IPR005148">
    <property type="entry name" value="Arg-tRNA-synth_N"/>
</dbReference>
<dbReference type="CDD" id="cd00671">
    <property type="entry name" value="ArgRS_core"/>
    <property type="match status" value="1"/>
</dbReference>
<dbReference type="SMART" id="SM00836">
    <property type="entry name" value="DALR_1"/>
    <property type="match status" value="1"/>
</dbReference>
<dbReference type="InterPro" id="IPR001412">
    <property type="entry name" value="aa-tRNA-synth_I_CS"/>
</dbReference>
<evidence type="ECO:0000256" key="5">
    <source>
        <dbReference type="ARBA" id="ARBA00022840"/>
    </source>
</evidence>
<dbReference type="GO" id="GO:0005524">
    <property type="term" value="F:ATP binding"/>
    <property type="evidence" value="ECO:0007669"/>
    <property type="project" value="UniProtKB-UniRule"/>
</dbReference>
<keyword evidence="4 9" id="KW-0547">Nucleotide-binding</keyword>
<dbReference type="Gene3D" id="3.40.50.620">
    <property type="entry name" value="HUPs"/>
    <property type="match status" value="1"/>
</dbReference>
<dbReference type="PANTHER" id="PTHR11956">
    <property type="entry name" value="ARGINYL-TRNA SYNTHETASE"/>
    <property type="match status" value="1"/>
</dbReference>
<feature type="domain" description="DALR anticodon binding" evidence="11">
    <location>
        <begin position="457"/>
        <end position="573"/>
    </location>
</feature>
<keyword evidence="6 9" id="KW-0648">Protein biosynthesis</keyword>
<evidence type="ECO:0000313" key="13">
    <source>
        <dbReference type="EMBL" id="MCI5756482.1"/>
    </source>
</evidence>
<dbReference type="PROSITE" id="PS00178">
    <property type="entry name" value="AA_TRNA_LIGASE_I"/>
    <property type="match status" value="1"/>
</dbReference>
<dbReference type="GO" id="GO:0004814">
    <property type="term" value="F:arginine-tRNA ligase activity"/>
    <property type="evidence" value="ECO:0007669"/>
    <property type="project" value="UniProtKB-UniRule"/>
</dbReference>
<name>A0AAE3K0X5_9BACT</name>
<dbReference type="InterPro" id="IPR001278">
    <property type="entry name" value="Arg-tRNA-ligase"/>
</dbReference>
<evidence type="ECO:0000256" key="9">
    <source>
        <dbReference type="HAMAP-Rule" id="MF_00123"/>
    </source>
</evidence>
<dbReference type="InterPro" id="IPR036695">
    <property type="entry name" value="Arg-tRNA-synth_N_sf"/>
</dbReference>
<dbReference type="InterPro" id="IPR009080">
    <property type="entry name" value="tRNAsynth_Ia_anticodon-bd"/>
</dbReference>
<evidence type="ECO:0000259" key="11">
    <source>
        <dbReference type="SMART" id="SM00836"/>
    </source>
</evidence>
<sequence length="573" mass="64039">MIKFKTAAAEAIHAALAQLMKDGAPPSGELEDMLEYPPDRSMGDIAFPCFRLSRTMRKAPPVIAGEIRDALALPQCFSEVTAAGGYLNFRIDPVALSSDTVSEIIASGDDYGKNRSGEGRTLVIDYSSPNVAKPFHIGHLGTTVIGHSLKMLYAFSGWNCIGINHLGDWGTQFGKLIVAYRKWGNEEEVNAGGVDALVALYVRFHREAEEDPALNDLARAEFTKLEHHDPDNIKLWKWFISISIEEYEKTYRQLGITFDHYTGESFYTDLMPAQVERLREKKLLTIDDGASIVDLSKWNMPPCLILKRDGSTLYPTRDIAAAVYRKETYNFDRCIYVTSNQQILHFRQWFKVVELMGYDWYDELVHIPYGTVSINGEKLSTRSGNVVLLKDLFAMAIEKVGKIIEEKNPSLENKDEVAEAVGVGAVVFYYLTNSRIKDSDFNLDEALSFEGNTGPYAQYTYARCCSIVEKSSGIPDESETAGYSPCEAETALARTLSLFPEKVTDAIRDSEPMVITRYILDICAGFNRFYHDCQILSAADPAARAFRIRLTDAAKITLGNAFGLICLKKTPKI</sequence>
<dbReference type="Pfam" id="PF05746">
    <property type="entry name" value="DALR_1"/>
    <property type="match status" value="1"/>
</dbReference>
<dbReference type="PRINTS" id="PR01038">
    <property type="entry name" value="TRNASYNTHARG"/>
</dbReference>
<dbReference type="GO" id="GO:0005737">
    <property type="term" value="C:cytoplasm"/>
    <property type="evidence" value="ECO:0007669"/>
    <property type="project" value="UniProtKB-SubCell"/>
</dbReference>
<proteinExistence type="inferred from homology"/>
<dbReference type="InterPro" id="IPR008909">
    <property type="entry name" value="DALR_anticod-bd"/>
</dbReference>
<dbReference type="SUPFAM" id="SSF52374">
    <property type="entry name" value="Nucleotidylyl transferase"/>
    <property type="match status" value="1"/>
</dbReference>
<evidence type="ECO:0000256" key="6">
    <source>
        <dbReference type="ARBA" id="ARBA00022917"/>
    </source>
</evidence>
<evidence type="ECO:0000256" key="8">
    <source>
        <dbReference type="ARBA" id="ARBA00049339"/>
    </source>
</evidence>
<keyword evidence="5 9" id="KW-0067">ATP-binding</keyword>
<evidence type="ECO:0000256" key="1">
    <source>
        <dbReference type="ARBA" id="ARBA00005594"/>
    </source>
</evidence>
<comment type="subunit">
    <text evidence="9">Monomer.</text>
</comment>
<dbReference type="Proteomes" id="UP001139365">
    <property type="component" value="Unassembled WGS sequence"/>
</dbReference>
<dbReference type="Pfam" id="PF03485">
    <property type="entry name" value="Arg_tRNA_synt_N"/>
    <property type="match status" value="1"/>
</dbReference>
<dbReference type="EMBL" id="JALEMU010000155">
    <property type="protein sequence ID" value="MCI5756482.1"/>
    <property type="molecule type" value="Genomic_DNA"/>
</dbReference>
<dbReference type="AlphaFoldDB" id="A0AAE3K0X5"/>
<comment type="catalytic activity">
    <reaction evidence="8 9">
        <text>tRNA(Arg) + L-arginine + ATP = L-arginyl-tRNA(Arg) + AMP + diphosphate</text>
        <dbReference type="Rhea" id="RHEA:20301"/>
        <dbReference type="Rhea" id="RHEA-COMP:9658"/>
        <dbReference type="Rhea" id="RHEA-COMP:9673"/>
        <dbReference type="ChEBI" id="CHEBI:30616"/>
        <dbReference type="ChEBI" id="CHEBI:32682"/>
        <dbReference type="ChEBI" id="CHEBI:33019"/>
        <dbReference type="ChEBI" id="CHEBI:78442"/>
        <dbReference type="ChEBI" id="CHEBI:78513"/>
        <dbReference type="ChEBI" id="CHEBI:456215"/>
        <dbReference type="EC" id="6.1.1.19"/>
    </reaction>
</comment>
<evidence type="ECO:0000259" key="12">
    <source>
        <dbReference type="SMART" id="SM01016"/>
    </source>
</evidence>
<dbReference type="SUPFAM" id="SSF55190">
    <property type="entry name" value="Arginyl-tRNA synthetase (ArgRS), N-terminal 'additional' domain"/>
    <property type="match status" value="1"/>
</dbReference>
<evidence type="ECO:0000256" key="10">
    <source>
        <dbReference type="RuleBase" id="RU363038"/>
    </source>
</evidence>
<keyword evidence="3 9" id="KW-0436">Ligase</keyword>
<accession>A0AAE3K0X5</accession>
<dbReference type="HAMAP" id="MF_00123">
    <property type="entry name" value="Arg_tRNA_synth"/>
    <property type="match status" value="1"/>
</dbReference>
<evidence type="ECO:0000256" key="2">
    <source>
        <dbReference type="ARBA" id="ARBA00022490"/>
    </source>
</evidence>
<evidence type="ECO:0000256" key="7">
    <source>
        <dbReference type="ARBA" id="ARBA00023146"/>
    </source>
</evidence>
<keyword evidence="7 9" id="KW-0030">Aminoacyl-tRNA synthetase</keyword>
<comment type="similarity">
    <text evidence="1 9 10">Belongs to the class-I aminoacyl-tRNA synthetase family.</text>
</comment>
<comment type="subcellular location">
    <subcellularLocation>
        <location evidence="9">Cytoplasm</location>
    </subcellularLocation>
</comment>
<dbReference type="InterPro" id="IPR035684">
    <property type="entry name" value="ArgRS_core"/>
</dbReference>
<evidence type="ECO:0000256" key="4">
    <source>
        <dbReference type="ARBA" id="ARBA00022741"/>
    </source>
</evidence>
<dbReference type="SUPFAM" id="SSF47323">
    <property type="entry name" value="Anticodon-binding domain of a subclass of class I aminoacyl-tRNA synthetases"/>
    <property type="match status" value="1"/>
</dbReference>
<dbReference type="Pfam" id="PF00750">
    <property type="entry name" value="tRNA-synt_1d"/>
    <property type="match status" value="1"/>
</dbReference>
<keyword evidence="2 9" id="KW-0963">Cytoplasm</keyword>
<dbReference type="FunFam" id="3.40.50.620:FF:000116">
    <property type="entry name" value="Arginine--tRNA ligase"/>
    <property type="match status" value="1"/>
</dbReference>
<organism evidence="13 14">
    <name type="scientific">Candidatus Colimorpha enterica</name>
    <dbReference type="NCBI Taxonomy" id="3083063"/>
    <lineage>
        <taxon>Bacteria</taxon>
        <taxon>Pseudomonadati</taxon>
        <taxon>Bacteroidota</taxon>
        <taxon>Bacteroidia</taxon>
        <taxon>Bacteroidales</taxon>
        <taxon>Candidatus Colimorpha</taxon>
    </lineage>
</organism>
<gene>
    <name evidence="9 13" type="primary">argS</name>
    <name evidence="13" type="ORF">MR241_09355</name>
</gene>
<dbReference type="PANTHER" id="PTHR11956:SF5">
    <property type="entry name" value="ARGININE--TRNA LIGASE, CYTOPLASMIC"/>
    <property type="match status" value="1"/>
</dbReference>
<dbReference type="GO" id="GO:0006420">
    <property type="term" value="P:arginyl-tRNA aminoacylation"/>
    <property type="evidence" value="ECO:0007669"/>
    <property type="project" value="UniProtKB-UniRule"/>
</dbReference>
<feature type="short sequence motif" description="'HIGH' region" evidence="9">
    <location>
        <begin position="129"/>
        <end position="139"/>
    </location>
</feature>
<evidence type="ECO:0000313" key="14">
    <source>
        <dbReference type="Proteomes" id="UP001139365"/>
    </source>
</evidence>
<comment type="caution">
    <text evidence="13">The sequence shown here is derived from an EMBL/GenBank/DDBJ whole genome shotgun (WGS) entry which is preliminary data.</text>
</comment>
<dbReference type="InterPro" id="IPR014729">
    <property type="entry name" value="Rossmann-like_a/b/a_fold"/>
</dbReference>
<feature type="domain" description="Arginyl tRNA synthetase N-terminal" evidence="12">
    <location>
        <begin position="6"/>
        <end position="91"/>
    </location>
</feature>
<dbReference type="Gene3D" id="1.10.730.10">
    <property type="entry name" value="Isoleucyl-tRNA Synthetase, Domain 1"/>
    <property type="match status" value="1"/>
</dbReference>